<proteinExistence type="predicted"/>
<organism evidence="1 2">
    <name type="scientific">Fusibacter ferrireducens</name>
    <dbReference type="NCBI Taxonomy" id="2785058"/>
    <lineage>
        <taxon>Bacteria</taxon>
        <taxon>Bacillati</taxon>
        <taxon>Bacillota</taxon>
        <taxon>Clostridia</taxon>
        <taxon>Eubacteriales</taxon>
        <taxon>Eubacteriales Family XII. Incertae Sedis</taxon>
        <taxon>Fusibacter</taxon>
    </lineage>
</organism>
<reference evidence="1 2" key="1">
    <citation type="submission" date="2020-11" db="EMBL/GenBank/DDBJ databases">
        <title>Fusibacter basophilias sp. nov.</title>
        <authorList>
            <person name="Qiu D."/>
        </authorList>
    </citation>
    <scope>NUCLEOTIDE SEQUENCE [LARGE SCALE GENOMIC DNA]</scope>
    <source>
        <strain evidence="1 2">Q10-2</strain>
    </source>
</reference>
<gene>
    <name evidence="1" type="ORF">ISU02_00315</name>
</gene>
<comment type="caution">
    <text evidence="1">The sequence shown here is derived from an EMBL/GenBank/DDBJ whole genome shotgun (WGS) entry which is preliminary data.</text>
</comment>
<accession>A0ABR9ZM50</accession>
<dbReference type="RefSeq" id="WP_194699785.1">
    <property type="nucleotide sequence ID" value="NZ_JADKNH010000001.1"/>
</dbReference>
<protein>
    <submittedName>
        <fullName evidence="1">Uncharacterized protein</fullName>
    </submittedName>
</protein>
<keyword evidence="2" id="KW-1185">Reference proteome</keyword>
<dbReference type="Proteomes" id="UP000614200">
    <property type="component" value="Unassembled WGS sequence"/>
</dbReference>
<sequence>MMQNNHIQKCLLMGVLTLLMITIVLTTACAKKDSDSDVDAEKAGEQPKEELEEKPVIYLYPEAEAEISVKLDYLGKLTCTYPKYNEGWHVIASPDGTLHDPINQYEYSYLYWEGVSDYEWPMDQGFVVRGEDTASFLREKLSYLGLIPKEYNEFIVYWLPRMENNKYNLITFPTEDYSGQAKLDITPTPDCLIRVFMVFKPMAEEIEIEEPVLIPNSRSGFTVVEWGGSEIQ</sequence>
<evidence type="ECO:0000313" key="2">
    <source>
        <dbReference type="Proteomes" id="UP000614200"/>
    </source>
</evidence>
<name>A0ABR9ZM50_9FIRM</name>
<evidence type="ECO:0000313" key="1">
    <source>
        <dbReference type="EMBL" id="MBF4691535.1"/>
    </source>
</evidence>
<dbReference type="EMBL" id="JADKNH010000001">
    <property type="protein sequence ID" value="MBF4691535.1"/>
    <property type="molecule type" value="Genomic_DNA"/>
</dbReference>